<name>A0A8J2M1L3_9HEXA</name>
<comment type="caution">
    <text evidence="1">The sequence shown here is derived from an EMBL/GenBank/DDBJ whole genome shotgun (WGS) entry which is preliminary data.</text>
</comment>
<evidence type="ECO:0000313" key="2">
    <source>
        <dbReference type="Proteomes" id="UP000708208"/>
    </source>
</evidence>
<dbReference type="PANTHER" id="PTHR46585">
    <property type="entry name" value="INTEGRASE CORE DOMAIN CONTAINING PROTEIN"/>
    <property type="match status" value="1"/>
</dbReference>
<sequence length="110" mass="12782">MSKEDIVNIKRQYVNPRLKASFTGKSGFQKNVKQKYKSNIIDEAFERIPAYYLHKPVVSKFKRRRVWIPGIGDQYIIDLLDLSKYAPQNNGYKWLLTGIDGFSKVANVVK</sequence>
<gene>
    <name evidence="1" type="ORF">AFUS01_LOCUS41600</name>
</gene>
<dbReference type="AlphaFoldDB" id="A0A8J2M1L3"/>
<dbReference type="EMBL" id="CAJVCH010562432">
    <property type="protein sequence ID" value="CAG7831876.1"/>
    <property type="molecule type" value="Genomic_DNA"/>
</dbReference>
<protein>
    <recommendedName>
        <fullName evidence="3">Transposase</fullName>
    </recommendedName>
</protein>
<keyword evidence="2" id="KW-1185">Reference proteome</keyword>
<feature type="non-terminal residue" evidence="1">
    <location>
        <position position="110"/>
    </location>
</feature>
<dbReference type="PANTHER" id="PTHR46585:SF1">
    <property type="entry name" value="CHROMO DOMAIN-CONTAINING PROTEIN"/>
    <property type="match status" value="1"/>
</dbReference>
<proteinExistence type="predicted"/>
<dbReference type="OrthoDB" id="6343797at2759"/>
<accession>A0A8J2M1L3</accession>
<organism evidence="1 2">
    <name type="scientific">Allacma fusca</name>
    <dbReference type="NCBI Taxonomy" id="39272"/>
    <lineage>
        <taxon>Eukaryota</taxon>
        <taxon>Metazoa</taxon>
        <taxon>Ecdysozoa</taxon>
        <taxon>Arthropoda</taxon>
        <taxon>Hexapoda</taxon>
        <taxon>Collembola</taxon>
        <taxon>Symphypleona</taxon>
        <taxon>Sminthuridae</taxon>
        <taxon>Allacma</taxon>
    </lineage>
</organism>
<evidence type="ECO:0000313" key="1">
    <source>
        <dbReference type="EMBL" id="CAG7831876.1"/>
    </source>
</evidence>
<evidence type="ECO:0008006" key="3">
    <source>
        <dbReference type="Google" id="ProtNLM"/>
    </source>
</evidence>
<reference evidence="1" key="1">
    <citation type="submission" date="2021-06" db="EMBL/GenBank/DDBJ databases">
        <authorList>
            <person name="Hodson N. C."/>
            <person name="Mongue J. A."/>
            <person name="Jaron S. K."/>
        </authorList>
    </citation>
    <scope>NUCLEOTIDE SEQUENCE</scope>
</reference>
<dbReference type="Proteomes" id="UP000708208">
    <property type="component" value="Unassembled WGS sequence"/>
</dbReference>